<dbReference type="PANTHER" id="PTHR43283">
    <property type="entry name" value="BETA-LACTAMASE-RELATED"/>
    <property type="match status" value="1"/>
</dbReference>
<evidence type="ECO:0000313" key="3">
    <source>
        <dbReference type="EMBL" id="NIR75949.1"/>
    </source>
</evidence>
<name>A0AAE4Z9V6_9BACT</name>
<dbReference type="PANTHER" id="PTHR43283:SF7">
    <property type="entry name" value="BETA-LACTAMASE-RELATED DOMAIN-CONTAINING PROTEIN"/>
    <property type="match status" value="1"/>
</dbReference>
<dbReference type="EMBL" id="JAACAK010000108">
    <property type="protein sequence ID" value="NIR75949.1"/>
    <property type="molecule type" value="Genomic_DNA"/>
</dbReference>
<comment type="caution">
    <text evidence="3">The sequence shown here is derived from an EMBL/GenBank/DDBJ whole genome shotgun (WGS) entry which is preliminary data.</text>
</comment>
<dbReference type="SUPFAM" id="SSF56601">
    <property type="entry name" value="beta-lactamase/transpeptidase-like"/>
    <property type="match status" value="1"/>
</dbReference>
<evidence type="ECO:0000256" key="1">
    <source>
        <dbReference type="SAM" id="SignalP"/>
    </source>
</evidence>
<evidence type="ECO:0000259" key="2">
    <source>
        <dbReference type="Pfam" id="PF00144"/>
    </source>
</evidence>
<gene>
    <name evidence="3" type="ORF">GWO12_12705</name>
</gene>
<dbReference type="InterPro" id="IPR012338">
    <property type="entry name" value="Beta-lactam/transpept-like"/>
</dbReference>
<dbReference type="AlphaFoldDB" id="A0AAE4Z9V6"/>
<reference evidence="3 4" key="1">
    <citation type="submission" date="2020-01" db="EMBL/GenBank/DDBJ databases">
        <title>Genomes assembled from Gulf of Kutch pelagic sediment metagenomes.</title>
        <authorList>
            <person name="Chandrashekar M."/>
            <person name="Mahajan M.S."/>
            <person name="Dave K.J."/>
            <person name="Vatsa P."/>
            <person name="Nathani N.M."/>
        </authorList>
    </citation>
    <scope>NUCLEOTIDE SEQUENCE [LARGE SCALE GENOMIC DNA]</scope>
    <source>
        <strain evidence="3">KS3-K002</strain>
    </source>
</reference>
<dbReference type="Gene3D" id="3.40.710.10">
    <property type="entry name" value="DD-peptidase/beta-lactamase superfamily"/>
    <property type="match status" value="1"/>
</dbReference>
<organism evidence="3 4">
    <name type="scientific">Candidatus Kutchimonas denitrificans</name>
    <dbReference type="NCBI Taxonomy" id="3056748"/>
    <lineage>
        <taxon>Bacteria</taxon>
        <taxon>Pseudomonadati</taxon>
        <taxon>Gemmatimonadota</taxon>
        <taxon>Gemmatimonadia</taxon>
        <taxon>Candidatus Palauibacterales</taxon>
        <taxon>Candidatus Palauibacteraceae</taxon>
        <taxon>Candidatus Kutchimonas</taxon>
    </lineage>
</organism>
<dbReference type="InterPro" id="IPR050789">
    <property type="entry name" value="Diverse_Enzym_Activities"/>
</dbReference>
<protein>
    <submittedName>
        <fullName evidence="3">Serine hydrolase</fullName>
    </submittedName>
</protein>
<sequence>MHRFVAAVRSLSFVLVASLAAHAGGRSQTGPAGSWRQYATPEQAGFSSADLEAARSFADSVGSAAVMAVYRGHVLAAWGDPAREFRCHSVRKSFLSALVGIAVEDDAISLDATLVELGVDDTHELGEGEREARLEDLLSARSGVYHPAAYSPASMEANLPKRGAHEPGTFWYYNNWDFNTAGAIYERLTGNDIFEAFERRIAEPIGMQDFDASDGLDVLEPSKSRYPAYTFRMSTRDMARFGQLYLQGGRWDGQQIIPAGWVERSTRAHSDLDEGRGYGYMWWIYEAGSLPDRYEHANRHRAYLARGSGGQAIFVIPGAELVVVHRGDTDNYRGVNGSDVWMVVEKILAARQAEPVPEPSLAALDPAPLHNVRPAPALPEPVAIAPELLAEYVGRYQFAPGVVGEIFMYEGRPFINVPGEGEAELFAMNDSTFFIRAATGITVEIQRDPNGEVTGLVVQMPQGAMQAERLP</sequence>
<accession>A0AAE4Z9V6</accession>
<evidence type="ECO:0000313" key="4">
    <source>
        <dbReference type="Proteomes" id="UP000702544"/>
    </source>
</evidence>
<keyword evidence="1" id="KW-0732">Signal</keyword>
<proteinExistence type="predicted"/>
<keyword evidence="3" id="KW-0378">Hydrolase</keyword>
<feature type="domain" description="Beta-lactamase-related" evidence="2">
    <location>
        <begin position="58"/>
        <end position="324"/>
    </location>
</feature>
<dbReference type="Proteomes" id="UP000702544">
    <property type="component" value="Unassembled WGS sequence"/>
</dbReference>
<dbReference type="GO" id="GO:0016787">
    <property type="term" value="F:hydrolase activity"/>
    <property type="evidence" value="ECO:0007669"/>
    <property type="project" value="UniProtKB-KW"/>
</dbReference>
<dbReference type="Pfam" id="PF00144">
    <property type="entry name" value="Beta-lactamase"/>
    <property type="match status" value="1"/>
</dbReference>
<feature type="chain" id="PRO_5042019645" evidence="1">
    <location>
        <begin position="24"/>
        <end position="471"/>
    </location>
</feature>
<feature type="signal peptide" evidence="1">
    <location>
        <begin position="1"/>
        <end position="23"/>
    </location>
</feature>
<dbReference type="InterPro" id="IPR001466">
    <property type="entry name" value="Beta-lactam-related"/>
</dbReference>